<organism evidence="1 2">
    <name type="scientific">Rhizophagus irregularis</name>
    <dbReference type="NCBI Taxonomy" id="588596"/>
    <lineage>
        <taxon>Eukaryota</taxon>
        <taxon>Fungi</taxon>
        <taxon>Fungi incertae sedis</taxon>
        <taxon>Mucoromycota</taxon>
        <taxon>Glomeromycotina</taxon>
        <taxon>Glomeromycetes</taxon>
        <taxon>Glomerales</taxon>
        <taxon>Glomeraceae</taxon>
        <taxon>Rhizophagus</taxon>
    </lineage>
</organism>
<name>A0A915Z716_9GLOM</name>
<dbReference type="Proteomes" id="UP000684084">
    <property type="component" value="Unassembled WGS sequence"/>
</dbReference>
<comment type="caution">
    <text evidence="1">The sequence shown here is derived from an EMBL/GenBank/DDBJ whole genome shotgun (WGS) entry which is preliminary data.</text>
</comment>
<evidence type="ECO:0000313" key="2">
    <source>
        <dbReference type="Proteomes" id="UP000684084"/>
    </source>
</evidence>
<gene>
    <name evidence="1" type="ORF">CHRIB12_LOCUS10355</name>
</gene>
<sequence length="158" mass="18278">MQLKTKRIHRIGIKKPFGTAFQNQNIWTLEWTLGTSRYTKLRLSNDSNNQSFDVPFPSVLEDTSKSDDQILDDYDYGPFKIIDNYDNDNSETESGTSEEYDGFEEFEITAEKENKIWDDKLIQGLCLLHVKVLHSISDEAFNKISNQLEQCSKPLTTN</sequence>
<proteinExistence type="predicted"/>
<dbReference type="VEuPathDB" id="FungiDB:RhiirFUN_004915"/>
<protein>
    <submittedName>
        <fullName evidence="1">Uncharacterized protein</fullName>
    </submittedName>
</protein>
<accession>A0A915Z716</accession>
<reference evidence="1" key="1">
    <citation type="submission" date="2020-05" db="EMBL/GenBank/DDBJ databases">
        <authorList>
            <person name="Rincon C."/>
            <person name="Sanders R I."/>
            <person name="Robbins C."/>
            <person name="Chaturvedi A."/>
        </authorList>
    </citation>
    <scope>NUCLEOTIDE SEQUENCE</scope>
    <source>
        <strain evidence="1">CHB12</strain>
    </source>
</reference>
<dbReference type="OrthoDB" id="2335480at2759"/>
<dbReference type="AlphaFoldDB" id="A0A915Z716"/>
<evidence type="ECO:0000313" key="1">
    <source>
        <dbReference type="EMBL" id="CAB5365341.1"/>
    </source>
</evidence>
<dbReference type="EMBL" id="CAGKOT010000021">
    <property type="protein sequence ID" value="CAB5365341.1"/>
    <property type="molecule type" value="Genomic_DNA"/>
</dbReference>